<dbReference type="SUPFAM" id="SSF54001">
    <property type="entry name" value="Cysteine proteinases"/>
    <property type="match status" value="1"/>
</dbReference>
<sequence>MQTITTRTPEILSPRHAPGTPMNLILESNDPSDYLSESGVIDFHSTPLQAKIAEIKSLAIGDENQARLAFTIVRDQIGHSFDLKSSFITITASDTLTCGEGICFAKSHLLAALLRGLRIPAGFCYQRATRKGSPESGYALHGLNAVYLPSRRLWFRLDPRGDKPGVHSEFCVERERLAYTIHPELGEIDYPYVFSSPLESVLASMRESVDCHELFSRRPQDLGVPGAGIPKPQLNR</sequence>
<dbReference type="EMBL" id="MLJW01000061">
    <property type="protein sequence ID" value="OIR03933.1"/>
    <property type="molecule type" value="Genomic_DNA"/>
</dbReference>
<dbReference type="AlphaFoldDB" id="A0A1J5SIG7"/>
<dbReference type="Pfam" id="PF01841">
    <property type="entry name" value="Transglut_core"/>
    <property type="match status" value="1"/>
</dbReference>
<reference evidence="3" key="1">
    <citation type="submission" date="2016-10" db="EMBL/GenBank/DDBJ databases">
        <title>Sequence of Gallionella enrichment culture.</title>
        <authorList>
            <person name="Poehlein A."/>
            <person name="Muehling M."/>
            <person name="Daniel R."/>
        </authorList>
    </citation>
    <scope>NUCLEOTIDE SEQUENCE</scope>
</reference>
<dbReference type="PANTHER" id="PTHR33490:SF3">
    <property type="entry name" value="CONSERVED INTEGRAL MEMBRANE PROTEIN"/>
    <property type="match status" value="1"/>
</dbReference>
<organism evidence="3">
    <name type="scientific">mine drainage metagenome</name>
    <dbReference type="NCBI Taxonomy" id="410659"/>
    <lineage>
        <taxon>unclassified sequences</taxon>
        <taxon>metagenomes</taxon>
        <taxon>ecological metagenomes</taxon>
    </lineage>
</organism>
<protein>
    <submittedName>
        <fullName evidence="3">Transglutaminase-like superfamily protein</fullName>
    </submittedName>
</protein>
<feature type="region of interest" description="Disordered" evidence="1">
    <location>
        <begin position="1"/>
        <end position="22"/>
    </location>
</feature>
<feature type="domain" description="Transglutaminase-like" evidence="2">
    <location>
        <begin position="63"/>
        <end position="159"/>
    </location>
</feature>
<evidence type="ECO:0000259" key="2">
    <source>
        <dbReference type="Pfam" id="PF01841"/>
    </source>
</evidence>
<evidence type="ECO:0000313" key="3">
    <source>
        <dbReference type="EMBL" id="OIR03933.1"/>
    </source>
</evidence>
<proteinExistence type="predicted"/>
<accession>A0A1J5SIG7</accession>
<gene>
    <name evidence="3" type="ORF">GALL_138700</name>
</gene>
<dbReference type="PANTHER" id="PTHR33490">
    <property type="entry name" value="BLR5614 PROTEIN-RELATED"/>
    <property type="match status" value="1"/>
</dbReference>
<dbReference type="InterPro" id="IPR002931">
    <property type="entry name" value="Transglutaminase-like"/>
</dbReference>
<dbReference type="Gene3D" id="3.10.620.30">
    <property type="match status" value="1"/>
</dbReference>
<dbReference type="InterPro" id="IPR038765">
    <property type="entry name" value="Papain-like_cys_pep_sf"/>
</dbReference>
<comment type="caution">
    <text evidence="3">The sequence shown here is derived from an EMBL/GenBank/DDBJ whole genome shotgun (WGS) entry which is preliminary data.</text>
</comment>
<evidence type="ECO:0000256" key="1">
    <source>
        <dbReference type="SAM" id="MobiDB-lite"/>
    </source>
</evidence>
<name>A0A1J5SIG7_9ZZZZ</name>